<dbReference type="PROSITE" id="PS50853">
    <property type="entry name" value="FN3"/>
    <property type="match status" value="2"/>
</dbReference>
<evidence type="ECO:0000259" key="8">
    <source>
        <dbReference type="PROSITE" id="PS50853"/>
    </source>
</evidence>
<dbReference type="InterPro" id="IPR013320">
    <property type="entry name" value="ConA-like_dom_sf"/>
</dbReference>
<keyword evidence="9" id="KW-0430">Lectin</keyword>
<comment type="subcellular location">
    <subcellularLocation>
        <location evidence="1">Secreted</location>
    </subcellularLocation>
</comment>
<dbReference type="Pfam" id="PF13385">
    <property type="entry name" value="Laminin_G_3"/>
    <property type="match status" value="1"/>
</dbReference>
<feature type="compositionally biased region" description="Polar residues" evidence="6">
    <location>
        <begin position="444"/>
        <end position="456"/>
    </location>
</feature>
<dbReference type="Gene3D" id="2.60.120.200">
    <property type="match status" value="1"/>
</dbReference>
<dbReference type="Gene3D" id="2.130.10.10">
    <property type="entry name" value="YVTN repeat-like/Quinoprotein amine dehydrogenase"/>
    <property type="match status" value="1"/>
</dbReference>
<evidence type="ECO:0000256" key="6">
    <source>
        <dbReference type="SAM" id="MobiDB-lite"/>
    </source>
</evidence>
<evidence type="ECO:0000256" key="2">
    <source>
        <dbReference type="ARBA" id="ARBA00022525"/>
    </source>
</evidence>
<proteinExistence type="predicted"/>
<evidence type="ECO:0000256" key="1">
    <source>
        <dbReference type="ARBA" id="ARBA00004613"/>
    </source>
</evidence>
<feature type="chain" id="PRO_5038829823" evidence="7">
    <location>
        <begin position="24"/>
        <end position="1035"/>
    </location>
</feature>
<dbReference type="InterPro" id="IPR011044">
    <property type="entry name" value="Quino_amine_DH_bsu"/>
</dbReference>
<dbReference type="Pfam" id="PF24517">
    <property type="entry name" value="CBM96"/>
    <property type="match status" value="1"/>
</dbReference>
<reference evidence="9 10" key="1">
    <citation type="submission" date="2017-12" db="EMBL/GenBank/DDBJ databases">
        <title>Sequencing the genomes of 1000 Actinobacteria strains.</title>
        <authorList>
            <person name="Klenk H.-P."/>
        </authorList>
    </citation>
    <scope>NUCLEOTIDE SEQUENCE [LARGE SCALE GENOMIC DNA]</scope>
    <source>
        <strain evidence="9 10">DSM 12806</strain>
    </source>
</reference>
<evidence type="ECO:0000313" key="10">
    <source>
        <dbReference type="Proteomes" id="UP000233781"/>
    </source>
</evidence>
<dbReference type="GO" id="GO:0000272">
    <property type="term" value="P:polysaccharide catabolic process"/>
    <property type="evidence" value="ECO:0007669"/>
    <property type="project" value="UniProtKB-KW"/>
</dbReference>
<keyword evidence="2" id="KW-0964">Secreted</keyword>
<evidence type="ECO:0000313" key="9">
    <source>
        <dbReference type="EMBL" id="PKW26709.1"/>
    </source>
</evidence>
<keyword evidence="10" id="KW-1185">Reference proteome</keyword>
<keyword evidence="5" id="KW-0119">Carbohydrate metabolism</keyword>
<dbReference type="OrthoDB" id="9802683at2"/>
<feature type="domain" description="Fibronectin type-III" evidence="8">
    <location>
        <begin position="772"/>
        <end position="868"/>
    </location>
</feature>
<dbReference type="InterPro" id="IPR003961">
    <property type="entry name" value="FN3_dom"/>
</dbReference>
<keyword evidence="4" id="KW-0378">Hydrolase</keyword>
<protein>
    <submittedName>
        <fullName evidence="9">Concanavalin A-like lectin/glucanase superfamily protein</fullName>
    </submittedName>
</protein>
<organism evidence="9 10">
    <name type="scientific">Phycicoccus duodecadis</name>
    <dbReference type="NCBI Taxonomy" id="173053"/>
    <lineage>
        <taxon>Bacteria</taxon>
        <taxon>Bacillati</taxon>
        <taxon>Actinomycetota</taxon>
        <taxon>Actinomycetes</taxon>
        <taxon>Micrococcales</taxon>
        <taxon>Intrasporangiaceae</taxon>
        <taxon>Phycicoccus</taxon>
    </lineage>
</organism>
<dbReference type="RefSeq" id="WP_101395235.1">
    <property type="nucleotide sequence ID" value="NZ_PJNE01000001.1"/>
</dbReference>
<name>A0A2N3YIP3_9MICO</name>
<dbReference type="Proteomes" id="UP000233781">
    <property type="component" value="Unassembled WGS sequence"/>
</dbReference>
<dbReference type="Gene3D" id="2.60.40.10">
    <property type="entry name" value="Immunoglobulins"/>
    <property type="match status" value="2"/>
</dbReference>
<dbReference type="EMBL" id="PJNE01000001">
    <property type="protein sequence ID" value="PKW26709.1"/>
    <property type="molecule type" value="Genomic_DNA"/>
</dbReference>
<sequence>MIRRLACVLLAAASMVITLPAQAPALDAGIETLTATPLSTWQTNGTVWAIQVVGNVAYVGGSFTAVRPPGAAPGTQEVARRFVAAFDARTGDLLPWNPIVSGTVSTSTDANCPKVTSTTRECGTVWDMDVTPDGKTLYLGGDFTKVNGQWRLGLAAFDTATGNLAGGYKVGMYGRVMSVTASDSTVYVGGSFTKLSDSTVRTRLAAFNRTTGDTLPFAPAADSTVRKMKLTPDGSKLVVGGNFNTINGTGPRRLAAVDPVTGVRVSFNDTNNFNSAAWVEDIEVFNGLIYVAGEASGSINEGVDVYDPATGLRKNFDNCLGASHSIAVLRGVVYAGSHSHNCGQMVDGFPEQYQSTDPETSRRYKLRAEVPTSNGNFQLLNWTPQTDDGNGPREMATVGNDILWVGGEFTLVNDNQRQQGLTRFAYKDAGGVQQAPQRPGAPIVSSSTPGRATVNWSTSEDRDSRMVTYQVIRDGNTAAPVYSVTTETKPWFPGWMSFTDTAVLAGSTHTYTVRGVDPDGNVGLQSAASTVTVASAVPAPADVQRLDAARLFYPLDETSGSTVRDVVTGRTMTVGSGVTLNRPGVPNLGQAVTLSGASGGAIVDQTNEWAKKQASVELWFKTTTTSGGRLAGFGNSKTTTGTSSSTDRAVYMTNDGKVVFGSGEPRRYLSSAAGLNNGQWHHVVATIDSLAGTKLYVDGSQVAADPTNNAIVRWNGYWRIGGDNLSGWASRPASDWFSGTIDQFALYTYPMPAAQVARHATLADAPVVDSQAPSVPAGLTTSVSGQDVSLTWQASTDNDAVAEYRVYKGTSADFTADAASLLTRTTALSAADPNQATGTYYYRVAAVDPTGNVSAASDAVAATIAPPPPPPPTTSNLVPTEDTWVNAASPTATAGNSWVMRSKGGTSPQTSYLKFRVPAVPAGTSLQTATLTLSTTANSWASSVDPQQLMLVTDSSWSEATMTYDTAPAVSATVLGSFTGIGVDGSTTVTLDAGALAAYAGQDVTIAIVGGGNDNAEFDTSEAPSGQPVLSVLIG</sequence>
<dbReference type="SUPFAM" id="SSF49899">
    <property type="entry name" value="Concanavalin A-like lectins/glucanases"/>
    <property type="match status" value="1"/>
</dbReference>
<dbReference type="NCBIfam" id="NF033679">
    <property type="entry name" value="DNRLRE_dom"/>
    <property type="match status" value="1"/>
</dbReference>
<feature type="region of interest" description="Disordered" evidence="6">
    <location>
        <begin position="431"/>
        <end position="456"/>
    </location>
</feature>
<keyword evidence="5" id="KW-0624">Polysaccharide degradation</keyword>
<dbReference type="SMART" id="SM00060">
    <property type="entry name" value="FN3"/>
    <property type="match status" value="2"/>
</dbReference>
<dbReference type="GO" id="GO:0016798">
    <property type="term" value="F:hydrolase activity, acting on glycosyl bonds"/>
    <property type="evidence" value="ECO:0007669"/>
    <property type="project" value="UniProtKB-KW"/>
</dbReference>
<evidence type="ECO:0000256" key="4">
    <source>
        <dbReference type="ARBA" id="ARBA00023295"/>
    </source>
</evidence>
<dbReference type="InterPro" id="IPR013783">
    <property type="entry name" value="Ig-like_fold"/>
</dbReference>
<keyword evidence="4" id="KW-0326">Glycosidase</keyword>
<dbReference type="InterPro" id="IPR013431">
    <property type="entry name" value="Delta_60_rpt"/>
</dbReference>
<feature type="domain" description="Fibronectin type-III" evidence="8">
    <location>
        <begin position="438"/>
        <end position="536"/>
    </location>
</feature>
<dbReference type="GO" id="GO:0005576">
    <property type="term" value="C:extracellular region"/>
    <property type="evidence" value="ECO:0007669"/>
    <property type="project" value="UniProtKB-SubCell"/>
</dbReference>
<feature type="signal peptide" evidence="7">
    <location>
        <begin position="1"/>
        <end position="23"/>
    </location>
</feature>
<dbReference type="InterPro" id="IPR055372">
    <property type="entry name" value="CBM96"/>
</dbReference>
<dbReference type="InterPro" id="IPR036116">
    <property type="entry name" value="FN3_sf"/>
</dbReference>
<evidence type="ECO:0000256" key="7">
    <source>
        <dbReference type="SAM" id="SignalP"/>
    </source>
</evidence>
<dbReference type="GO" id="GO:0030246">
    <property type="term" value="F:carbohydrate binding"/>
    <property type="evidence" value="ECO:0007669"/>
    <property type="project" value="UniProtKB-KW"/>
</dbReference>
<evidence type="ECO:0000256" key="5">
    <source>
        <dbReference type="ARBA" id="ARBA00023326"/>
    </source>
</evidence>
<gene>
    <name evidence="9" type="ORF">ATL31_1527</name>
</gene>
<dbReference type="AlphaFoldDB" id="A0A2N3YIP3"/>
<dbReference type="SUPFAM" id="SSF50969">
    <property type="entry name" value="YVTN repeat-like/Quinoprotein amine dehydrogenase"/>
    <property type="match status" value="1"/>
</dbReference>
<accession>A0A2N3YIP3</accession>
<dbReference type="SUPFAM" id="SSF49265">
    <property type="entry name" value="Fibronectin type III"/>
    <property type="match status" value="2"/>
</dbReference>
<dbReference type="InterPro" id="IPR015943">
    <property type="entry name" value="WD40/YVTN_repeat-like_dom_sf"/>
</dbReference>
<comment type="caution">
    <text evidence="9">The sequence shown here is derived from an EMBL/GenBank/DDBJ whole genome shotgun (WGS) entry which is preliminary data.</text>
</comment>
<keyword evidence="3 7" id="KW-0732">Signal</keyword>
<dbReference type="Pfam" id="PF17164">
    <property type="entry name" value="DUF5122"/>
    <property type="match status" value="1"/>
</dbReference>
<evidence type="ECO:0000256" key="3">
    <source>
        <dbReference type="ARBA" id="ARBA00022729"/>
    </source>
</evidence>